<dbReference type="InterPro" id="IPR002560">
    <property type="entry name" value="Transposase_DDE"/>
</dbReference>
<dbReference type="OrthoDB" id="3238779at2"/>
<keyword evidence="4" id="KW-1185">Reference proteome</keyword>
<accession>A0A4U0RY79</accession>
<feature type="non-terminal residue" evidence="3">
    <location>
        <position position="1"/>
    </location>
</feature>
<feature type="compositionally biased region" description="Basic residues" evidence="1">
    <location>
        <begin position="220"/>
        <end position="229"/>
    </location>
</feature>
<proteinExistence type="predicted"/>
<gene>
    <name evidence="3" type="ORF">FCI23_44365</name>
</gene>
<dbReference type="Pfam" id="PF01610">
    <property type="entry name" value="DDE_Tnp_ISL3"/>
    <property type="match status" value="1"/>
</dbReference>
<reference evidence="3 4" key="1">
    <citation type="submission" date="2019-04" db="EMBL/GenBank/DDBJ databases">
        <title>Streptomyces oryziradicis sp. nov., a novel actinomycete isolated from rhizosphere soil of rice (Oryza sativa L.).</title>
        <authorList>
            <person name="Li C."/>
        </authorList>
    </citation>
    <scope>NUCLEOTIDE SEQUENCE [LARGE SCALE GENOMIC DNA]</scope>
    <source>
        <strain evidence="3 4">NEAU-C40</strain>
    </source>
</reference>
<name>A0A4U0RY79_9ACTN</name>
<protein>
    <submittedName>
        <fullName evidence="3">Transposase</fullName>
    </submittedName>
</protein>
<dbReference type="Proteomes" id="UP000305778">
    <property type="component" value="Unassembled WGS sequence"/>
</dbReference>
<dbReference type="EMBL" id="SUMC01000096">
    <property type="protein sequence ID" value="TJZ99790.1"/>
    <property type="molecule type" value="Genomic_DNA"/>
</dbReference>
<feature type="domain" description="Transposase IS204/IS1001/IS1096/IS1165 DDE" evidence="2">
    <location>
        <begin position="1"/>
        <end position="161"/>
    </location>
</feature>
<feature type="region of interest" description="Disordered" evidence="1">
    <location>
        <begin position="160"/>
        <end position="244"/>
    </location>
</feature>
<evidence type="ECO:0000259" key="2">
    <source>
        <dbReference type="Pfam" id="PF01610"/>
    </source>
</evidence>
<sequence>VRKALPEATVVVDCFHIVQLAQRHLADLRRRLTWKQHGRRARKGDAIYTVRRLLRRNEEDLSPAQLTFLETELTQMGTYGRQIHEAWRAKELLRDLLRLTAKHAHILPDHSAISAARYRFQRFCADRTHLPELITLAETVDQWWDGIEAYVITGITNAASEPARPATTPPSASSATASSASSTAASKPAPTTTKRPPGRSTHTPIPLDLKRHGVSDTPTRRSKAVHKNLHVTGHGWGFRHPQAQ</sequence>
<evidence type="ECO:0000256" key="1">
    <source>
        <dbReference type="SAM" id="MobiDB-lite"/>
    </source>
</evidence>
<organism evidence="3 4">
    <name type="scientific">Actinacidiphila oryziradicis</name>
    <dbReference type="NCBI Taxonomy" id="2571141"/>
    <lineage>
        <taxon>Bacteria</taxon>
        <taxon>Bacillati</taxon>
        <taxon>Actinomycetota</taxon>
        <taxon>Actinomycetes</taxon>
        <taxon>Kitasatosporales</taxon>
        <taxon>Streptomycetaceae</taxon>
        <taxon>Actinacidiphila</taxon>
    </lineage>
</organism>
<evidence type="ECO:0000313" key="3">
    <source>
        <dbReference type="EMBL" id="TJZ99790.1"/>
    </source>
</evidence>
<feature type="compositionally biased region" description="Low complexity" evidence="1">
    <location>
        <begin position="160"/>
        <end position="195"/>
    </location>
</feature>
<dbReference type="AlphaFoldDB" id="A0A4U0RY79"/>
<comment type="caution">
    <text evidence="3">The sequence shown here is derived from an EMBL/GenBank/DDBJ whole genome shotgun (WGS) entry which is preliminary data.</text>
</comment>
<evidence type="ECO:0000313" key="4">
    <source>
        <dbReference type="Proteomes" id="UP000305778"/>
    </source>
</evidence>